<evidence type="ECO:0000313" key="2">
    <source>
        <dbReference type="EMBL" id="GES80695.1"/>
    </source>
</evidence>
<dbReference type="EMBL" id="BLAL01000051">
    <property type="protein sequence ID" value="GES80695.1"/>
    <property type="molecule type" value="Genomic_DNA"/>
</dbReference>
<reference evidence="1 3" key="1">
    <citation type="submission" date="2017-11" db="EMBL/GenBank/DDBJ databases">
        <title>The genome of Rhizophagus clarus HR1 reveals common genetic basis of auxotrophy among arbuscular mycorrhizal fungi.</title>
        <authorList>
            <person name="Kobayashi Y."/>
        </authorList>
    </citation>
    <scope>NUCLEOTIDE SEQUENCE [LARGE SCALE GENOMIC DNA]</scope>
    <source>
        <strain evidence="1 3">HR1</strain>
    </source>
</reference>
<gene>
    <name evidence="2" type="ORF">RCL2_000796000</name>
    <name evidence="1" type="ORF">RclHR1_25480001</name>
</gene>
<dbReference type="AlphaFoldDB" id="A0A2Z6RTP3"/>
<sequence length="78" mass="8943">MAYDNQILNYEYEAVKSLNEIGTFCFNESSLDEDDPYIISRNIKELQKKFSAPESDVDTELCDALLDKLSNINTDNIN</sequence>
<protein>
    <submittedName>
        <fullName evidence="1">Uncharacterized protein</fullName>
    </submittedName>
</protein>
<dbReference type="EMBL" id="BEXD01001722">
    <property type="protein sequence ID" value="GBB95486.1"/>
    <property type="molecule type" value="Genomic_DNA"/>
</dbReference>
<reference evidence="2" key="2">
    <citation type="submission" date="2019-10" db="EMBL/GenBank/DDBJ databases">
        <title>Conservation and host-specific expression of non-tandemly repeated heterogenous ribosome RNA gene in arbuscular mycorrhizal fungi.</title>
        <authorList>
            <person name="Maeda T."/>
            <person name="Kobayashi Y."/>
            <person name="Nakagawa T."/>
            <person name="Ezawa T."/>
            <person name="Yamaguchi K."/>
            <person name="Bino T."/>
            <person name="Nishimoto Y."/>
            <person name="Shigenobu S."/>
            <person name="Kawaguchi M."/>
        </authorList>
    </citation>
    <scope>NUCLEOTIDE SEQUENCE</scope>
    <source>
        <strain evidence="2">HR1</strain>
    </source>
</reference>
<evidence type="ECO:0000313" key="3">
    <source>
        <dbReference type="Proteomes" id="UP000247702"/>
    </source>
</evidence>
<accession>A0A2Z6RTP3</accession>
<keyword evidence="3" id="KW-1185">Reference proteome</keyword>
<comment type="caution">
    <text evidence="1">The sequence shown here is derived from an EMBL/GenBank/DDBJ whole genome shotgun (WGS) entry which is preliminary data.</text>
</comment>
<dbReference type="Proteomes" id="UP000615446">
    <property type="component" value="Unassembled WGS sequence"/>
</dbReference>
<name>A0A2Z6RTP3_9GLOM</name>
<proteinExistence type="predicted"/>
<dbReference type="Proteomes" id="UP000247702">
    <property type="component" value="Unassembled WGS sequence"/>
</dbReference>
<organism evidence="1 3">
    <name type="scientific">Rhizophagus clarus</name>
    <dbReference type="NCBI Taxonomy" id="94130"/>
    <lineage>
        <taxon>Eukaryota</taxon>
        <taxon>Fungi</taxon>
        <taxon>Fungi incertae sedis</taxon>
        <taxon>Mucoromycota</taxon>
        <taxon>Glomeromycotina</taxon>
        <taxon>Glomeromycetes</taxon>
        <taxon>Glomerales</taxon>
        <taxon>Glomeraceae</taxon>
        <taxon>Rhizophagus</taxon>
    </lineage>
</organism>
<evidence type="ECO:0000313" key="1">
    <source>
        <dbReference type="EMBL" id="GBB95486.1"/>
    </source>
</evidence>